<proteinExistence type="predicted"/>
<accession>A0A8J6BWS8</accession>
<dbReference type="EMBL" id="JAAALK010000080">
    <property type="protein sequence ID" value="KAG8095215.1"/>
    <property type="molecule type" value="Genomic_DNA"/>
</dbReference>
<reference evidence="2" key="1">
    <citation type="journal article" date="2021" name="bioRxiv">
        <title>Whole Genome Assembly and Annotation of Northern Wild Rice, Zizania palustris L., Supports a Whole Genome Duplication in the Zizania Genus.</title>
        <authorList>
            <person name="Haas M."/>
            <person name="Kono T."/>
            <person name="Macchietto M."/>
            <person name="Millas R."/>
            <person name="McGilp L."/>
            <person name="Shao M."/>
            <person name="Duquette J."/>
            <person name="Hirsch C.N."/>
            <person name="Kimball J."/>
        </authorList>
    </citation>
    <scope>NUCLEOTIDE SEQUENCE</scope>
    <source>
        <tissue evidence="2">Fresh leaf tissue</tissue>
    </source>
</reference>
<evidence type="ECO:0000313" key="3">
    <source>
        <dbReference type="Proteomes" id="UP000729402"/>
    </source>
</evidence>
<organism evidence="2 3">
    <name type="scientific">Zizania palustris</name>
    <name type="common">Northern wild rice</name>
    <dbReference type="NCBI Taxonomy" id="103762"/>
    <lineage>
        <taxon>Eukaryota</taxon>
        <taxon>Viridiplantae</taxon>
        <taxon>Streptophyta</taxon>
        <taxon>Embryophyta</taxon>
        <taxon>Tracheophyta</taxon>
        <taxon>Spermatophyta</taxon>
        <taxon>Magnoliopsida</taxon>
        <taxon>Liliopsida</taxon>
        <taxon>Poales</taxon>
        <taxon>Poaceae</taxon>
        <taxon>BOP clade</taxon>
        <taxon>Oryzoideae</taxon>
        <taxon>Oryzeae</taxon>
        <taxon>Zizaniinae</taxon>
        <taxon>Zizania</taxon>
    </lineage>
</organism>
<evidence type="ECO:0000256" key="1">
    <source>
        <dbReference type="SAM" id="Coils"/>
    </source>
</evidence>
<reference evidence="2" key="2">
    <citation type="submission" date="2021-02" db="EMBL/GenBank/DDBJ databases">
        <authorList>
            <person name="Kimball J.A."/>
            <person name="Haas M.W."/>
            <person name="Macchietto M."/>
            <person name="Kono T."/>
            <person name="Duquette J."/>
            <person name="Shao M."/>
        </authorList>
    </citation>
    <scope>NUCLEOTIDE SEQUENCE</scope>
    <source>
        <tissue evidence="2">Fresh leaf tissue</tissue>
    </source>
</reference>
<keyword evidence="3" id="KW-1185">Reference proteome</keyword>
<dbReference type="AlphaFoldDB" id="A0A8J6BWS8"/>
<evidence type="ECO:0000313" key="2">
    <source>
        <dbReference type="EMBL" id="KAG8095215.1"/>
    </source>
</evidence>
<protein>
    <submittedName>
        <fullName evidence="2">Uncharacterized protein</fullName>
    </submittedName>
</protein>
<gene>
    <name evidence="2" type="ORF">GUJ93_ZPchr0012g20762</name>
</gene>
<name>A0A8J6BWS8_ZIZPA</name>
<sequence length="119" mass="13882">MAECLEALNRFDEDTTLLISQLTEQLARKTTNPERLEKDNYIFHEQLNFHTHERLALMEQLKKATSLADQSTTTTEQAFVEKDEALVQVKKLKEELKKYEAATTKWSKLHRRVGAQFVT</sequence>
<keyword evidence="1" id="KW-0175">Coiled coil</keyword>
<dbReference type="Proteomes" id="UP000729402">
    <property type="component" value="Unassembled WGS sequence"/>
</dbReference>
<feature type="coiled-coil region" evidence="1">
    <location>
        <begin position="82"/>
        <end position="109"/>
    </location>
</feature>
<comment type="caution">
    <text evidence="2">The sequence shown here is derived from an EMBL/GenBank/DDBJ whole genome shotgun (WGS) entry which is preliminary data.</text>
</comment>